<evidence type="ECO:0000313" key="4">
    <source>
        <dbReference type="Proteomes" id="UP001259347"/>
    </source>
</evidence>
<proteinExistence type="predicted"/>
<organism evidence="3 4">
    <name type="scientific">Microbacterium resistens</name>
    <dbReference type="NCBI Taxonomy" id="156977"/>
    <lineage>
        <taxon>Bacteria</taxon>
        <taxon>Bacillati</taxon>
        <taxon>Actinomycetota</taxon>
        <taxon>Actinomycetes</taxon>
        <taxon>Micrococcales</taxon>
        <taxon>Microbacteriaceae</taxon>
        <taxon>Microbacterium</taxon>
    </lineage>
</organism>
<feature type="region of interest" description="Disordered" evidence="1">
    <location>
        <begin position="241"/>
        <end position="293"/>
    </location>
</feature>
<dbReference type="Gene3D" id="1.10.30.50">
    <property type="match status" value="1"/>
</dbReference>
<accession>A0ABU1SHA2</accession>
<feature type="compositionally biased region" description="Basic and acidic residues" evidence="1">
    <location>
        <begin position="24"/>
        <end position="40"/>
    </location>
</feature>
<comment type="caution">
    <text evidence="3">The sequence shown here is derived from an EMBL/GenBank/DDBJ whole genome shotgun (WGS) entry which is preliminary data.</text>
</comment>
<dbReference type="CDD" id="cd00085">
    <property type="entry name" value="HNHc"/>
    <property type="match status" value="1"/>
</dbReference>
<protein>
    <recommendedName>
        <fullName evidence="2">HNH nuclease domain-containing protein</fullName>
    </recommendedName>
</protein>
<feature type="region of interest" description="Disordered" evidence="1">
    <location>
        <begin position="1"/>
        <end position="40"/>
    </location>
</feature>
<feature type="domain" description="HNH nuclease" evidence="2">
    <location>
        <begin position="389"/>
        <end position="441"/>
    </location>
</feature>
<sequence>MAIAPPAPHHPAVADGRAGGGRPGEGRDGEGRDGDRRDADGRDAELLDEWARLTATIASLEARRAEILHERMERLAATTEGALGGGSVAFRSMTAEFAAAGHLPHTTMEGVFGAAWSLVERYPATLDALRQGTIGLRHAETIVSAGTVIPFDDDARRAEFERRVLPFAESETVARTRVHARGTAAALVPETLAERHQRARAERSVSIAPLDDGLAELRAVLPEVLAQAVYDRLTAIARHVASPRPTASSTDGTKPKSAGPASTGPEISGPKSAGPEGAGPEDTGSMGSGTDDRTFDQIRADALADILLTGDPSAVSRSAVESITATVQVTLSAHTLSGADDRMAELDGHGPLLPSLARELAAGATSWNRLFLDPAGQVVETDAYTPTASMRRRLRARDQHCRFPGCRAPAHRCDADHNRDHAKGGRTTIRNLSLFCRRHHTLKHPDLDDRDRWSAEQLDGGLIRWRSPLGREYVDMPPPRVMFT</sequence>
<evidence type="ECO:0000256" key="1">
    <source>
        <dbReference type="SAM" id="MobiDB-lite"/>
    </source>
</evidence>
<dbReference type="Proteomes" id="UP001259347">
    <property type="component" value="Unassembled WGS sequence"/>
</dbReference>
<evidence type="ECO:0000259" key="2">
    <source>
        <dbReference type="SMART" id="SM00507"/>
    </source>
</evidence>
<dbReference type="Pfam" id="PF02720">
    <property type="entry name" value="DUF222"/>
    <property type="match status" value="1"/>
</dbReference>
<evidence type="ECO:0000313" key="3">
    <source>
        <dbReference type="EMBL" id="MDR6869006.1"/>
    </source>
</evidence>
<keyword evidence="4" id="KW-1185">Reference proteome</keyword>
<dbReference type="InterPro" id="IPR003615">
    <property type="entry name" value="HNH_nuc"/>
</dbReference>
<reference evidence="3 4" key="1">
    <citation type="submission" date="2023-07" db="EMBL/GenBank/DDBJ databases">
        <title>Sorghum-associated microbial communities from plants grown in Nebraska, USA.</title>
        <authorList>
            <person name="Schachtman D."/>
        </authorList>
    </citation>
    <scope>NUCLEOTIDE SEQUENCE [LARGE SCALE GENOMIC DNA]</scope>
    <source>
        <strain evidence="3 4">2980</strain>
    </source>
</reference>
<gene>
    <name evidence="3" type="ORF">J2Y69_003634</name>
</gene>
<dbReference type="SMART" id="SM00507">
    <property type="entry name" value="HNHc"/>
    <property type="match status" value="1"/>
</dbReference>
<dbReference type="InterPro" id="IPR003870">
    <property type="entry name" value="DUF222"/>
</dbReference>
<name>A0ABU1SHA2_9MICO</name>
<dbReference type="RefSeq" id="WP_310023348.1">
    <property type="nucleotide sequence ID" value="NZ_JAVDUM010000021.1"/>
</dbReference>
<dbReference type="EMBL" id="JAVDUM010000021">
    <property type="protein sequence ID" value="MDR6869006.1"/>
    <property type="molecule type" value="Genomic_DNA"/>
</dbReference>